<dbReference type="PANTHER" id="PTHR19959">
    <property type="entry name" value="KINESIN LIGHT CHAIN"/>
    <property type="match status" value="1"/>
</dbReference>
<dbReference type="Proteomes" id="UP001215280">
    <property type="component" value="Unassembled WGS sequence"/>
</dbReference>
<dbReference type="InterPro" id="IPR024983">
    <property type="entry name" value="CHAT_dom"/>
</dbReference>
<feature type="domain" description="CHAT" evidence="1">
    <location>
        <begin position="1030"/>
        <end position="1319"/>
    </location>
</feature>
<keyword evidence="3" id="KW-1185">Reference proteome</keyword>
<accession>A0AAD7HW67</accession>
<evidence type="ECO:0000259" key="1">
    <source>
        <dbReference type="Pfam" id="PF12770"/>
    </source>
</evidence>
<dbReference type="Pfam" id="PF12770">
    <property type="entry name" value="CHAT"/>
    <property type="match status" value="1"/>
</dbReference>
<dbReference type="Pfam" id="PF13374">
    <property type="entry name" value="TPR_10"/>
    <property type="match status" value="1"/>
</dbReference>
<proteinExistence type="predicted"/>
<dbReference type="SUPFAM" id="SSF48452">
    <property type="entry name" value="TPR-like"/>
    <property type="match status" value="2"/>
</dbReference>
<organism evidence="2 3">
    <name type="scientific">Mycena maculata</name>
    <dbReference type="NCBI Taxonomy" id="230809"/>
    <lineage>
        <taxon>Eukaryota</taxon>
        <taxon>Fungi</taxon>
        <taxon>Dikarya</taxon>
        <taxon>Basidiomycota</taxon>
        <taxon>Agaricomycotina</taxon>
        <taxon>Agaricomycetes</taxon>
        <taxon>Agaricomycetidae</taxon>
        <taxon>Agaricales</taxon>
        <taxon>Marasmiineae</taxon>
        <taxon>Mycenaceae</taxon>
        <taxon>Mycena</taxon>
    </lineage>
</organism>
<reference evidence="2" key="1">
    <citation type="submission" date="2023-03" db="EMBL/GenBank/DDBJ databases">
        <title>Massive genome expansion in bonnet fungi (Mycena s.s.) driven by repeated elements and novel gene families across ecological guilds.</title>
        <authorList>
            <consortium name="Lawrence Berkeley National Laboratory"/>
            <person name="Harder C.B."/>
            <person name="Miyauchi S."/>
            <person name="Viragh M."/>
            <person name="Kuo A."/>
            <person name="Thoen E."/>
            <person name="Andreopoulos B."/>
            <person name="Lu D."/>
            <person name="Skrede I."/>
            <person name="Drula E."/>
            <person name="Henrissat B."/>
            <person name="Morin E."/>
            <person name="Kohler A."/>
            <person name="Barry K."/>
            <person name="LaButti K."/>
            <person name="Morin E."/>
            <person name="Salamov A."/>
            <person name="Lipzen A."/>
            <person name="Mereny Z."/>
            <person name="Hegedus B."/>
            <person name="Baldrian P."/>
            <person name="Stursova M."/>
            <person name="Weitz H."/>
            <person name="Taylor A."/>
            <person name="Grigoriev I.V."/>
            <person name="Nagy L.G."/>
            <person name="Martin F."/>
            <person name="Kauserud H."/>
        </authorList>
    </citation>
    <scope>NUCLEOTIDE SEQUENCE</scope>
    <source>
        <strain evidence="2">CBHHK188m</strain>
    </source>
</reference>
<dbReference type="InterPro" id="IPR011990">
    <property type="entry name" value="TPR-like_helical_dom_sf"/>
</dbReference>
<protein>
    <submittedName>
        <fullName evidence="2">CHAT domain-containing protein</fullName>
    </submittedName>
</protein>
<dbReference type="EMBL" id="JARJLG010000203">
    <property type="protein sequence ID" value="KAJ7728702.1"/>
    <property type="molecule type" value="Genomic_DNA"/>
</dbReference>
<gene>
    <name evidence="2" type="ORF">DFH07DRAFT_998808</name>
</gene>
<name>A0AAD7HW67_9AGAR</name>
<comment type="caution">
    <text evidence="2">The sequence shown here is derived from an EMBL/GenBank/DDBJ whole genome shotgun (WGS) entry which is preliminary data.</text>
</comment>
<evidence type="ECO:0000313" key="3">
    <source>
        <dbReference type="Proteomes" id="UP001215280"/>
    </source>
</evidence>
<sequence length="1320" mass="146844">MALRAEGNISNLNTAIYLLQLSALQLPAAGPHLAKALITHFLYALSLQGILMAMAFDDWFIQQFESWEVDDPTDIMDLAVELLGDFYESVDSDALDHIVASCQASKAGSWESYSDLPDALLLRFHIHSKEDDLIDSLTGYDCLHEVVPSQYTGLCAALLARANGIFNPARCNWALQLIMKHRAHDVKALELYKTAIQAFQECRKSGIFTGLNTIVGQLDVAQFGLSRGQPQHPTFLNDLSAALCTRFEHEGNPQDIDQAVRYLREALNLRCVPSLQHSRRDWTLRNLGAALHSRFEKIGNPEDLDEAIAVHRETLDLRAAPHTDRGDSLTALASALQTRFHQRGDYQDLTEAVQLHQQALKLLPTSDPDRGTCLRNLWVALRNLFEQNGDVEFMNEGIDMIREALTIPSSYQQRSNTLNNLANTLRIRFEQTGISADIDEAIELNRTLLASRAAPNPSRGDSLANLAIALACRFDHKGNFRDIDEAIRLNREALDLRPTPHPEHVKSLNNLASVVSTRFKHAGVLEDLDEVIKLHRETLELWPPTHPDYAGYLGNLGSALLTRSGQREVLEDEAVGLYRRALELLPPSHVNRAATIGGLADALCVRFRHQKDSRDIIEAIQLMREVLELRPPAHASHGFALGKLGSALSLSFDRTGDLQDITESIQRYQEVVDTLDSDNPLYCGALNDLCGSLMQRMRHTDDWEGIQRVVDLELTALEFSLPPHTHRGYVLRNASEALVTAHQKRPNGSYVLQAFGFLQEASTYGPSPPLVRFRAACQWAQLPMQNISLSPLDAYRVAINLLPQLAALHLDVQSRRESLLKKECIELVSSASTYAIGPHRLRAPLDKLKVEPSGHHLATKLSKLATDLQTASFKDTSRNILRDTQSKLISLEAEEARCRRVNQEWDDTIKSIRDLPGHEGFMKPHDIQSLRNAALHGPVVLLIAEKKSSHALVIRVSKEVEHVPLPDVSLAWLHFHAALLRKLLGSSRIDMVAFIVSLRHRGESTVGLEARLFGAREAHATEDSDDVFRRLLSSLWISIVQPVFLRLGLKKSRSPSRLWWSPTGPFAFLPIHAAGIYGDLTSDCVLDYVVPSYTPTLTALLDPPTQTTASFKMMAVIQPDSRVAPLPGTRAELRKIQQRVPSQWLKAVGDNTEATVAGVLAILPQSSLAHFACHGIQDNINPLDSGLVLAGENLLKVSEIMRAWETEKKSTMSLAFLSACETAKGDDEVPDEAMHLAASFLFAGFRGVVATMWRMDDREGPKVADTFYEHLFRNCDANSSPPVHPDLTEAAHALHLAVTKLRKEPGISFARWVPFVHYGL</sequence>
<evidence type="ECO:0000313" key="2">
    <source>
        <dbReference type="EMBL" id="KAJ7728702.1"/>
    </source>
</evidence>
<dbReference type="PANTHER" id="PTHR19959:SF119">
    <property type="entry name" value="FUNGAL LIPASE-LIKE DOMAIN-CONTAINING PROTEIN"/>
    <property type="match status" value="1"/>
</dbReference>
<dbReference type="Gene3D" id="1.25.40.10">
    <property type="entry name" value="Tetratricopeptide repeat domain"/>
    <property type="match status" value="3"/>
</dbReference>